<keyword evidence="5" id="KW-0732">Signal</keyword>
<dbReference type="Pfam" id="PF00431">
    <property type="entry name" value="CUB"/>
    <property type="match status" value="1"/>
</dbReference>
<keyword evidence="4" id="KW-1133">Transmembrane helix</keyword>
<dbReference type="PROSITE" id="PS50068">
    <property type="entry name" value="LDLRA_2"/>
    <property type="match status" value="1"/>
</dbReference>
<feature type="chain" id="PRO_5009321338" evidence="5">
    <location>
        <begin position="23"/>
        <end position="509"/>
    </location>
</feature>
<dbReference type="Pfam" id="PF00057">
    <property type="entry name" value="Ldl_recept_a"/>
    <property type="match status" value="1"/>
</dbReference>
<feature type="region of interest" description="Disordered" evidence="3">
    <location>
        <begin position="347"/>
        <end position="382"/>
    </location>
</feature>
<dbReference type="AlphaFoldDB" id="A0A1I8IXF4"/>
<dbReference type="SMART" id="SM00192">
    <property type="entry name" value="LDLa"/>
    <property type="match status" value="1"/>
</dbReference>
<feature type="disulfide bond" evidence="2">
    <location>
        <begin position="325"/>
        <end position="343"/>
    </location>
</feature>
<evidence type="ECO:0000256" key="1">
    <source>
        <dbReference type="ARBA" id="ARBA00023157"/>
    </source>
</evidence>
<name>A0A1I8IXF4_9PLAT</name>
<proteinExistence type="predicted"/>
<feature type="signal peptide" evidence="5">
    <location>
        <begin position="1"/>
        <end position="22"/>
    </location>
</feature>
<dbReference type="WBParaSite" id="maker-uti_cns_0018467-snap-gene-0.2-mRNA-1">
    <property type="protein sequence ID" value="maker-uti_cns_0018467-snap-gene-0.2-mRNA-1"/>
    <property type="gene ID" value="maker-uti_cns_0018467-snap-gene-0.2"/>
</dbReference>
<dbReference type="InterPro" id="IPR002172">
    <property type="entry name" value="LDrepeatLR_classA_rpt"/>
</dbReference>
<keyword evidence="1 2" id="KW-1015">Disulfide bond</keyword>
<dbReference type="SMART" id="SM00042">
    <property type="entry name" value="CUB"/>
    <property type="match status" value="1"/>
</dbReference>
<comment type="caution">
    <text evidence="2">Lacks conserved residue(s) required for the propagation of feature annotation.</text>
</comment>
<dbReference type="PANTHER" id="PTHR24652">
    <property type="entry name" value="LOW-DENSITY LIPOPROTEIN RECEPTOR CLASS A DOMAIN-CONTAINING PROTEIN 2"/>
    <property type="match status" value="1"/>
</dbReference>
<dbReference type="PANTHER" id="PTHR24652:SF67">
    <property type="entry name" value="LOW-DENSITY LIPOPROTEIN RECEPTOR CLASS A DOMAIN-CONTAINING PROTEIN 2"/>
    <property type="match status" value="1"/>
</dbReference>
<keyword evidence="4" id="KW-0812">Transmembrane</keyword>
<keyword evidence="4" id="KW-0472">Membrane</keyword>
<feature type="domain" description="CUB" evidence="6">
    <location>
        <begin position="35"/>
        <end position="171"/>
    </location>
</feature>
<dbReference type="InterPro" id="IPR042333">
    <property type="entry name" value="LRAD2/Mig-13-like"/>
</dbReference>
<evidence type="ECO:0000259" key="6">
    <source>
        <dbReference type="PROSITE" id="PS01180"/>
    </source>
</evidence>
<dbReference type="SUPFAM" id="SSF57424">
    <property type="entry name" value="LDL receptor-like module"/>
    <property type="match status" value="1"/>
</dbReference>
<dbReference type="Proteomes" id="UP000095280">
    <property type="component" value="Unplaced"/>
</dbReference>
<protein>
    <submittedName>
        <fullName evidence="8">CUB domain-containing protein</fullName>
    </submittedName>
</protein>
<evidence type="ECO:0000256" key="5">
    <source>
        <dbReference type="SAM" id="SignalP"/>
    </source>
</evidence>
<sequence length="509" mass="56242">MTALGLLVVALLSVAMTTVQEAAISGVLPQQPQVCTEFIGSQGWRDDSFCFTSPFYPAQYPNNTDCIKVIQGWVGQRIELDFKLSSFLIERSSECLNDYLEIRDGPFGYSPPLRGLPDGNDGRLCGEWPPTRHGRASPDRLLRSSGRFLWLRFRSDEVIRHRGLRLVYRFVSAAQLRAPTAAAADKCQLRYRIHSGRQQLLTSKQFGSILAPSAQKDAAVECTADFSALREDTKLLVSIATAQFLREGQCHANSISVYDGFTAADRQRKDFQPVCDNLADWTLMAATRRLVVRLTAKNLEHLPLLQLAVTAVRIGPCQSDTEFDCGAGRCIDSRLRCNGYANCPDVEDEGSDCPGRGAVGDAPSASTERDSTEKPTGKGDEGHHAVILGTLGGIIIVAVLLSLVCHIRRIRRHRRRQEQGQRDDAACGTPTSEPANGSVRLLSETKLWRQSPSSMPLTATQSLRRLQQTTAVPLLQLEATGRCSLCQRHRHRRRRRGSCSSRSRQSGLP</sequence>
<feature type="compositionally biased region" description="Basic and acidic residues" evidence="3">
    <location>
        <begin position="367"/>
        <end position="382"/>
    </location>
</feature>
<dbReference type="InterPro" id="IPR023415">
    <property type="entry name" value="LDLR_class-A_CS"/>
</dbReference>
<dbReference type="InterPro" id="IPR036055">
    <property type="entry name" value="LDL_receptor-like_sf"/>
</dbReference>
<dbReference type="Gene3D" id="4.10.400.10">
    <property type="entry name" value="Low-density Lipoprotein Receptor"/>
    <property type="match status" value="1"/>
</dbReference>
<evidence type="ECO:0000256" key="2">
    <source>
        <dbReference type="PROSITE-ProRule" id="PRU00124"/>
    </source>
</evidence>
<evidence type="ECO:0000313" key="8">
    <source>
        <dbReference type="WBParaSite" id="maker-uti_cns_0018467-snap-gene-0.2-mRNA-1"/>
    </source>
</evidence>
<dbReference type="SUPFAM" id="SSF49854">
    <property type="entry name" value="Spermadhesin, CUB domain"/>
    <property type="match status" value="1"/>
</dbReference>
<dbReference type="InterPro" id="IPR035914">
    <property type="entry name" value="Sperma_CUB_dom_sf"/>
</dbReference>
<evidence type="ECO:0000256" key="3">
    <source>
        <dbReference type="SAM" id="MobiDB-lite"/>
    </source>
</evidence>
<feature type="transmembrane region" description="Helical" evidence="4">
    <location>
        <begin position="385"/>
        <end position="407"/>
    </location>
</feature>
<dbReference type="PROSITE" id="PS01209">
    <property type="entry name" value="LDLRA_1"/>
    <property type="match status" value="1"/>
</dbReference>
<dbReference type="CDD" id="cd00041">
    <property type="entry name" value="CUB"/>
    <property type="match status" value="1"/>
</dbReference>
<keyword evidence="7" id="KW-1185">Reference proteome</keyword>
<dbReference type="InterPro" id="IPR000859">
    <property type="entry name" value="CUB_dom"/>
</dbReference>
<accession>A0A1I8IXF4</accession>
<dbReference type="Gene3D" id="2.60.120.290">
    <property type="entry name" value="Spermadhesin, CUB domain"/>
    <property type="match status" value="1"/>
</dbReference>
<organism evidence="7 8">
    <name type="scientific">Macrostomum lignano</name>
    <dbReference type="NCBI Taxonomy" id="282301"/>
    <lineage>
        <taxon>Eukaryota</taxon>
        <taxon>Metazoa</taxon>
        <taxon>Spiralia</taxon>
        <taxon>Lophotrochozoa</taxon>
        <taxon>Platyhelminthes</taxon>
        <taxon>Rhabditophora</taxon>
        <taxon>Macrostomorpha</taxon>
        <taxon>Macrostomida</taxon>
        <taxon>Macrostomidae</taxon>
        <taxon>Macrostomum</taxon>
    </lineage>
</organism>
<dbReference type="CDD" id="cd00112">
    <property type="entry name" value="LDLa"/>
    <property type="match status" value="1"/>
</dbReference>
<evidence type="ECO:0000313" key="7">
    <source>
        <dbReference type="Proteomes" id="UP000095280"/>
    </source>
</evidence>
<dbReference type="PROSITE" id="PS01180">
    <property type="entry name" value="CUB"/>
    <property type="match status" value="1"/>
</dbReference>
<feature type="region of interest" description="Disordered" evidence="3">
    <location>
        <begin position="413"/>
        <end position="438"/>
    </location>
</feature>
<reference evidence="8" key="1">
    <citation type="submission" date="2016-11" db="UniProtKB">
        <authorList>
            <consortium name="WormBaseParasite"/>
        </authorList>
    </citation>
    <scope>IDENTIFICATION</scope>
</reference>
<evidence type="ECO:0000256" key="4">
    <source>
        <dbReference type="SAM" id="Phobius"/>
    </source>
</evidence>